<dbReference type="AlphaFoldDB" id="A0A7C4CBP5"/>
<protein>
    <recommendedName>
        <fullName evidence="2">Tetratricopeptide repeat protein</fullName>
    </recommendedName>
</protein>
<sequence length="319" mass="36697">MPAALGLALANPQWVIEARDCCYGQNYEAAAEKMSRLLRDDRDPTGLFWQACMVQLLLYDSGDPTLIDSFYRLTDRTVEMCRQKLRADPENKWALLYLGMAELNRANCQSWQQRKLPAFRTMLRVPGTLERAKKLDPGLVDAEFGLGVIEYFKAAADRYFFGLGLIGSRERAYARVRRAQQGSGVLQPMAEFLLGFMMKEDRLYEGAAECCQRLLARYPGNRSARRLLRDIRLDQGRYRQALEIATGLEADIVRVFPDNRYGLAENRLKMAQAWEKLGRKDSAVFRADQIIAWERYQNNTPWLACYVRDAKRLKARLGN</sequence>
<accession>A0A7C4CBP5</accession>
<dbReference type="InterPro" id="IPR011990">
    <property type="entry name" value="TPR-like_helical_dom_sf"/>
</dbReference>
<organism evidence="1">
    <name type="scientific">candidate division WOR-3 bacterium</name>
    <dbReference type="NCBI Taxonomy" id="2052148"/>
    <lineage>
        <taxon>Bacteria</taxon>
        <taxon>Bacteria division WOR-3</taxon>
    </lineage>
</organism>
<reference evidence="1" key="1">
    <citation type="journal article" date="2020" name="mSystems">
        <title>Genome- and Community-Level Interaction Insights into Carbon Utilization and Element Cycling Functions of Hydrothermarchaeota in Hydrothermal Sediment.</title>
        <authorList>
            <person name="Zhou Z."/>
            <person name="Liu Y."/>
            <person name="Xu W."/>
            <person name="Pan J."/>
            <person name="Luo Z.H."/>
            <person name="Li M."/>
        </authorList>
    </citation>
    <scope>NUCLEOTIDE SEQUENCE [LARGE SCALE GENOMIC DNA]</scope>
    <source>
        <strain evidence="1">SpSt-488</strain>
    </source>
</reference>
<evidence type="ECO:0000313" key="1">
    <source>
        <dbReference type="EMBL" id="HGK28731.1"/>
    </source>
</evidence>
<name>A0A7C4CBP5_UNCW3</name>
<evidence type="ECO:0008006" key="2">
    <source>
        <dbReference type="Google" id="ProtNLM"/>
    </source>
</evidence>
<gene>
    <name evidence="1" type="ORF">ENS41_07235</name>
</gene>
<proteinExistence type="predicted"/>
<dbReference type="SUPFAM" id="SSF81901">
    <property type="entry name" value="HCP-like"/>
    <property type="match status" value="1"/>
</dbReference>
<dbReference type="EMBL" id="DSUT01000151">
    <property type="protein sequence ID" value="HGK28731.1"/>
    <property type="molecule type" value="Genomic_DNA"/>
</dbReference>
<dbReference type="Gene3D" id="1.25.40.10">
    <property type="entry name" value="Tetratricopeptide repeat domain"/>
    <property type="match status" value="1"/>
</dbReference>
<comment type="caution">
    <text evidence="1">The sequence shown here is derived from an EMBL/GenBank/DDBJ whole genome shotgun (WGS) entry which is preliminary data.</text>
</comment>
<dbReference type="SUPFAM" id="SSF48452">
    <property type="entry name" value="TPR-like"/>
    <property type="match status" value="1"/>
</dbReference>